<organism evidence="1 2">
    <name type="scientific">Dawidia soli</name>
    <dbReference type="NCBI Taxonomy" id="2782352"/>
    <lineage>
        <taxon>Bacteria</taxon>
        <taxon>Pseudomonadati</taxon>
        <taxon>Bacteroidota</taxon>
        <taxon>Cytophagia</taxon>
        <taxon>Cytophagales</taxon>
        <taxon>Chryseotaleaceae</taxon>
        <taxon>Dawidia</taxon>
    </lineage>
</organism>
<gene>
    <name evidence="1" type="ORF">KK078_02055</name>
</gene>
<name>A0AAP2D9Y5_9BACT</name>
<accession>A0AAP2D9Y5</accession>
<proteinExistence type="predicted"/>
<reference evidence="1 2" key="1">
    <citation type="submission" date="2021-05" db="EMBL/GenBank/DDBJ databases">
        <title>A Polyphasic approach of four new species of the genus Ohtaekwangia: Ohtaekwangia histidinii sp. nov., Ohtaekwangia cretensis sp. nov., Ohtaekwangia indiensis sp. nov., Ohtaekwangia reichenbachii sp. nov. from diverse environment.</title>
        <authorList>
            <person name="Octaviana S."/>
        </authorList>
    </citation>
    <scope>NUCLEOTIDE SEQUENCE [LARGE SCALE GENOMIC DNA]</scope>
    <source>
        <strain evidence="1 2">PWU37</strain>
    </source>
</reference>
<evidence type="ECO:0000313" key="1">
    <source>
        <dbReference type="EMBL" id="MBT1685317.1"/>
    </source>
</evidence>
<dbReference type="Proteomes" id="UP001319180">
    <property type="component" value="Unassembled WGS sequence"/>
</dbReference>
<dbReference type="RefSeq" id="WP_254088567.1">
    <property type="nucleotide sequence ID" value="NZ_JAHESC010000002.1"/>
</dbReference>
<evidence type="ECO:0000313" key="2">
    <source>
        <dbReference type="Proteomes" id="UP001319180"/>
    </source>
</evidence>
<sequence length="57" mass="6739">MSRLFKKGERVRSKIDGKVVEVLKYIKNNFVEVKWFDLETKEIHTNTIKEDKLSKAA</sequence>
<comment type="caution">
    <text evidence="1">The sequence shown here is derived from an EMBL/GenBank/DDBJ whole genome shotgun (WGS) entry which is preliminary data.</text>
</comment>
<keyword evidence="2" id="KW-1185">Reference proteome</keyword>
<dbReference type="AlphaFoldDB" id="A0AAP2D9Y5"/>
<protein>
    <submittedName>
        <fullName evidence="1">Uncharacterized protein</fullName>
    </submittedName>
</protein>
<dbReference type="EMBL" id="JAHESC010000002">
    <property type="protein sequence ID" value="MBT1685317.1"/>
    <property type="molecule type" value="Genomic_DNA"/>
</dbReference>